<sequence length="686" mass="76396">MNYINRKSLTATSVMLVFLLLTLYGSCIDDTMVKNRNTALYSNGISATVKGSFTSEFLFPPRNFTAETYEFTNYCYLAWEAPEDPQHPGQAVPGIVSFRIYRNQMLIAEVASDTIGYYDLNLPPAQYFYEITAVYDLTSYGFPGQTGESMKEGPVEIFVVYGYEIPFNENFNTGIFETNQWTVEGANWRIAGQTGNPAPSAEFFSNPLTSNYSQSITSYYLMGQGIIDGNILLEFDLKHTLVNPTGQEKLSVEVFDGNNWVQKEEIVNINSLDWKSYKLDITEEVKDITFRVRFIASGDSTPDIYNWLIDNISVYRECAPPQEFTAGVFFPFVDGVTLEWESPSGNTGGGPGWIGWDNGINYNAFGLSDGGTFNVAVRFTPAQLGQYAGTSLTRIRMFPVSPNASLTLKVWTGSNASTLLLSQPVTSFVAGEWNEFILNMPVYLTGTSELWFGYEVIQPGDDYVAGYDEGLGVSGYSDLVSTDGSPWESMAIRYGLNYNWNLQGFVEPVAGTGTFIGAANEPRDSKSSSHGFVNHRQRALFGYDIYRNGVYIATTQELSYFDSCADIGGEEVYEYGIKAVYEDCESVLVNTYILGFFCPPVGVSYEITEDLKIYPNPSADLIWIDTRDMSGSLLVYSFSGKLLLENHVSNNDKPVISLKHYPDGAYLIKFVSDAGETYTGKIQKCR</sequence>
<name>A0A644USL1_9ZZZZ</name>
<accession>A0A644USL1</accession>
<proteinExistence type="predicted"/>
<protein>
    <recommendedName>
        <fullName evidence="1">Secretion system C-terminal sorting domain-containing protein</fullName>
    </recommendedName>
</protein>
<evidence type="ECO:0000259" key="1">
    <source>
        <dbReference type="Pfam" id="PF18962"/>
    </source>
</evidence>
<feature type="domain" description="Secretion system C-terminal sorting" evidence="1">
    <location>
        <begin position="613"/>
        <end position="681"/>
    </location>
</feature>
<dbReference type="EMBL" id="VSSQ01000153">
    <property type="protein sequence ID" value="MPL81673.1"/>
    <property type="molecule type" value="Genomic_DNA"/>
</dbReference>
<comment type="caution">
    <text evidence="2">The sequence shown here is derived from an EMBL/GenBank/DDBJ whole genome shotgun (WGS) entry which is preliminary data.</text>
</comment>
<reference evidence="2" key="1">
    <citation type="submission" date="2019-08" db="EMBL/GenBank/DDBJ databases">
        <authorList>
            <person name="Kucharzyk K."/>
            <person name="Murdoch R.W."/>
            <person name="Higgins S."/>
            <person name="Loffler F."/>
        </authorList>
    </citation>
    <scope>NUCLEOTIDE SEQUENCE</scope>
</reference>
<evidence type="ECO:0000313" key="2">
    <source>
        <dbReference type="EMBL" id="MPL81673.1"/>
    </source>
</evidence>
<gene>
    <name evidence="2" type="ORF">SDC9_27601</name>
</gene>
<dbReference type="Pfam" id="PF18962">
    <property type="entry name" value="Por_Secre_tail"/>
    <property type="match status" value="1"/>
</dbReference>
<dbReference type="NCBIfam" id="TIGR04183">
    <property type="entry name" value="Por_Secre_tail"/>
    <property type="match status" value="1"/>
</dbReference>
<dbReference type="InterPro" id="IPR026444">
    <property type="entry name" value="Secre_tail"/>
</dbReference>
<dbReference type="AlphaFoldDB" id="A0A644USL1"/>
<dbReference type="Gene3D" id="2.60.120.260">
    <property type="entry name" value="Galactose-binding domain-like"/>
    <property type="match status" value="1"/>
</dbReference>
<organism evidence="2">
    <name type="scientific">bioreactor metagenome</name>
    <dbReference type="NCBI Taxonomy" id="1076179"/>
    <lineage>
        <taxon>unclassified sequences</taxon>
        <taxon>metagenomes</taxon>
        <taxon>ecological metagenomes</taxon>
    </lineage>
</organism>